<reference evidence="2 3" key="1">
    <citation type="journal article" date="2021" name="Nat. Commun.">
        <title>Reductive evolution and unique predatory mode in the CPR bacterium Vampirococcus lugosii.</title>
        <authorList>
            <person name="Moreira D."/>
            <person name="Zivanovic Y."/>
            <person name="Lopez-Archilla A.I."/>
            <person name="Iniesto M."/>
            <person name="Lopez-Garcia P."/>
        </authorList>
    </citation>
    <scope>NUCLEOTIDE SEQUENCE [LARGE SCALE GENOMIC DNA]</scope>
    <source>
        <strain evidence="2">Chiprana</strain>
    </source>
</reference>
<accession>A0ABS5QKB5</accession>
<evidence type="ECO:0000313" key="3">
    <source>
        <dbReference type="Proteomes" id="UP000680365"/>
    </source>
</evidence>
<sequence>MIKYFISFILFFGLLSFVNADCIDFDEGKLCLNLENTGNGNYKVNKNFDNNSSNNIFLLSCSILTPSGILKELGACDGSFEYNGTGINDIRYYVDFQDQRKILNTKANFVYFKYRQWQEFIGVYSMWQDLVDKLGNKFPKLANNQEWINISNNLYKQMDNLVNTEKSTIDSYQNFYDLIVDYVRYSISKK</sequence>
<feature type="signal peptide" evidence="1">
    <location>
        <begin position="1"/>
        <end position="20"/>
    </location>
</feature>
<organism evidence="2 3">
    <name type="scientific">Candidatus Vampirococcus lugosii</name>
    <dbReference type="NCBI Taxonomy" id="2789015"/>
    <lineage>
        <taxon>Bacteria</taxon>
        <taxon>Candidatus Absconditibacteriota</taxon>
        <taxon>Vampirococcus</taxon>
    </lineage>
</organism>
<dbReference type="Proteomes" id="UP000680365">
    <property type="component" value="Unassembled WGS sequence"/>
</dbReference>
<evidence type="ECO:0000256" key="1">
    <source>
        <dbReference type="SAM" id="SignalP"/>
    </source>
</evidence>
<evidence type="ECO:0000313" key="2">
    <source>
        <dbReference type="EMBL" id="MBS8121681.1"/>
    </source>
</evidence>
<proteinExistence type="predicted"/>
<name>A0ABS5QKB5_9BACT</name>
<dbReference type="EMBL" id="JAEDAM010000009">
    <property type="protein sequence ID" value="MBS8121681.1"/>
    <property type="molecule type" value="Genomic_DNA"/>
</dbReference>
<dbReference type="RefSeq" id="WP_213348452.1">
    <property type="nucleotide sequence ID" value="NZ_JAEDAM010000009.1"/>
</dbReference>
<feature type="chain" id="PRO_5045128936" evidence="1">
    <location>
        <begin position="21"/>
        <end position="190"/>
    </location>
</feature>
<keyword evidence="3" id="KW-1185">Reference proteome</keyword>
<protein>
    <submittedName>
        <fullName evidence="2">Uncharacterized protein</fullName>
    </submittedName>
</protein>
<gene>
    <name evidence="2" type="ORF">VAMP_13n299</name>
</gene>
<keyword evidence="1" id="KW-0732">Signal</keyword>
<comment type="caution">
    <text evidence="2">The sequence shown here is derived from an EMBL/GenBank/DDBJ whole genome shotgun (WGS) entry which is preliminary data.</text>
</comment>